<dbReference type="AlphaFoldDB" id="A0A397S6U3"/>
<sequence length="116" mass="14013">MNIKENVRDKTEILFYLFIFRPRTRKSHNTTKLYQITLRIISDPELKSWLEKAWVFHINLENGHNLRLVKKDSYVTIATRMLFQLLEEKLDTVIARYELISSWDILNLVAKYENKK</sequence>
<keyword evidence="2" id="KW-1185">Reference proteome</keyword>
<name>A0A397S6U3_9GLOM</name>
<evidence type="ECO:0000313" key="2">
    <source>
        <dbReference type="Proteomes" id="UP000265703"/>
    </source>
</evidence>
<organism evidence="1 2">
    <name type="scientific">Glomus cerebriforme</name>
    <dbReference type="NCBI Taxonomy" id="658196"/>
    <lineage>
        <taxon>Eukaryota</taxon>
        <taxon>Fungi</taxon>
        <taxon>Fungi incertae sedis</taxon>
        <taxon>Mucoromycota</taxon>
        <taxon>Glomeromycotina</taxon>
        <taxon>Glomeromycetes</taxon>
        <taxon>Glomerales</taxon>
        <taxon>Glomeraceae</taxon>
        <taxon>Glomus</taxon>
    </lineage>
</organism>
<dbReference type="OrthoDB" id="5597935at2759"/>
<evidence type="ECO:0000313" key="1">
    <source>
        <dbReference type="EMBL" id="RIA81708.1"/>
    </source>
</evidence>
<gene>
    <name evidence="1" type="ORF">C1645_836561</name>
</gene>
<dbReference type="EMBL" id="QKYT01000756">
    <property type="protein sequence ID" value="RIA81708.1"/>
    <property type="molecule type" value="Genomic_DNA"/>
</dbReference>
<reference evidence="1 2" key="1">
    <citation type="submission" date="2018-06" db="EMBL/GenBank/DDBJ databases">
        <title>Comparative genomics reveals the genomic features of Rhizophagus irregularis, R. cerebriforme, R. diaphanum and Gigaspora rosea, and their symbiotic lifestyle signature.</title>
        <authorList>
            <person name="Morin E."/>
            <person name="San Clemente H."/>
            <person name="Chen E.C.H."/>
            <person name="De La Providencia I."/>
            <person name="Hainaut M."/>
            <person name="Kuo A."/>
            <person name="Kohler A."/>
            <person name="Murat C."/>
            <person name="Tang N."/>
            <person name="Roy S."/>
            <person name="Loubradou J."/>
            <person name="Henrissat B."/>
            <person name="Grigoriev I.V."/>
            <person name="Corradi N."/>
            <person name="Roux C."/>
            <person name="Martin F.M."/>
        </authorList>
    </citation>
    <scope>NUCLEOTIDE SEQUENCE [LARGE SCALE GENOMIC DNA]</scope>
    <source>
        <strain evidence="1 2">DAOM 227022</strain>
    </source>
</reference>
<accession>A0A397S6U3</accession>
<proteinExistence type="predicted"/>
<comment type="caution">
    <text evidence="1">The sequence shown here is derived from an EMBL/GenBank/DDBJ whole genome shotgun (WGS) entry which is preliminary data.</text>
</comment>
<dbReference type="Proteomes" id="UP000265703">
    <property type="component" value="Unassembled WGS sequence"/>
</dbReference>
<protein>
    <submittedName>
        <fullName evidence="1">Uncharacterized protein</fullName>
    </submittedName>
</protein>